<evidence type="ECO:0000313" key="8">
    <source>
        <dbReference type="Proteomes" id="UP000709466"/>
    </source>
</evidence>
<reference evidence="7 8" key="1">
    <citation type="submission" date="2020-03" db="EMBL/GenBank/DDBJ databases">
        <title>Bacterial isolates of synthetic phycosphere.</title>
        <authorList>
            <person name="Fu H."/>
            <person name="Moran M.A."/>
        </authorList>
    </citation>
    <scope>NUCLEOTIDE SEQUENCE [LARGE SCALE GENOMIC DNA]</scope>
    <source>
        <strain evidence="7 8">HF1</strain>
    </source>
</reference>
<evidence type="ECO:0000256" key="4">
    <source>
        <dbReference type="ARBA" id="ARBA00022679"/>
    </source>
</evidence>
<dbReference type="CDD" id="cd02440">
    <property type="entry name" value="AdoMet_MTases"/>
    <property type="match status" value="1"/>
</dbReference>
<dbReference type="InterPro" id="IPR002052">
    <property type="entry name" value="DNA_methylase_N6_adenine_CS"/>
</dbReference>
<dbReference type="InterPro" id="IPR007848">
    <property type="entry name" value="Small_mtfrase_dom"/>
</dbReference>
<keyword evidence="2" id="KW-0698">rRNA processing</keyword>
<dbReference type="PROSITE" id="PS00092">
    <property type="entry name" value="N6_MTASE"/>
    <property type="match status" value="1"/>
</dbReference>
<evidence type="ECO:0000256" key="1">
    <source>
        <dbReference type="ARBA" id="ARBA00022490"/>
    </source>
</evidence>
<dbReference type="GO" id="GO:0008168">
    <property type="term" value="F:methyltransferase activity"/>
    <property type="evidence" value="ECO:0007669"/>
    <property type="project" value="UniProtKB-KW"/>
</dbReference>
<evidence type="ECO:0000313" key="7">
    <source>
        <dbReference type="EMBL" id="NIY73626.1"/>
    </source>
</evidence>
<proteinExistence type="predicted"/>
<dbReference type="Pfam" id="PF05175">
    <property type="entry name" value="MTS"/>
    <property type="match status" value="1"/>
</dbReference>
<keyword evidence="1" id="KW-0963">Cytoplasm</keyword>
<dbReference type="SUPFAM" id="SSF53335">
    <property type="entry name" value="S-adenosyl-L-methionine-dependent methyltransferases"/>
    <property type="match status" value="1"/>
</dbReference>
<evidence type="ECO:0000256" key="5">
    <source>
        <dbReference type="ARBA" id="ARBA00022691"/>
    </source>
</evidence>
<accession>A0ABX0VZW4</accession>
<dbReference type="EMBL" id="JAATOP010000011">
    <property type="protein sequence ID" value="NIY73626.1"/>
    <property type="molecule type" value="Genomic_DNA"/>
</dbReference>
<keyword evidence="3 7" id="KW-0489">Methyltransferase</keyword>
<dbReference type="Proteomes" id="UP000709466">
    <property type="component" value="Unassembled WGS sequence"/>
</dbReference>
<dbReference type="GO" id="GO:0032259">
    <property type="term" value="P:methylation"/>
    <property type="evidence" value="ECO:0007669"/>
    <property type="project" value="UniProtKB-KW"/>
</dbReference>
<dbReference type="InterPro" id="IPR046977">
    <property type="entry name" value="RsmC/RlmG"/>
</dbReference>
<gene>
    <name evidence="7" type="ORF">HCZ30_14425</name>
</gene>
<evidence type="ECO:0000256" key="3">
    <source>
        <dbReference type="ARBA" id="ARBA00022603"/>
    </source>
</evidence>
<name>A0ABX0VZW4_9RHOB</name>
<organism evidence="7 8">
    <name type="scientific">Marivivens donghaensis</name>
    <dbReference type="NCBI Taxonomy" id="1699413"/>
    <lineage>
        <taxon>Bacteria</taxon>
        <taxon>Pseudomonadati</taxon>
        <taxon>Pseudomonadota</taxon>
        <taxon>Alphaproteobacteria</taxon>
        <taxon>Rhodobacterales</taxon>
        <taxon>Paracoccaceae</taxon>
        <taxon>Marivivens group</taxon>
        <taxon>Marivivens</taxon>
    </lineage>
</organism>
<feature type="domain" description="Methyltransferase small" evidence="6">
    <location>
        <begin position="150"/>
        <end position="313"/>
    </location>
</feature>
<evidence type="ECO:0000256" key="2">
    <source>
        <dbReference type="ARBA" id="ARBA00022552"/>
    </source>
</evidence>
<keyword evidence="8" id="KW-1185">Reference proteome</keyword>
<dbReference type="PANTHER" id="PTHR47816:SF4">
    <property type="entry name" value="RIBOSOMAL RNA SMALL SUBUNIT METHYLTRANSFERASE C"/>
    <property type="match status" value="1"/>
</dbReference>
<protein>
    <submittedName>
        <fullName evidence="7">Class I SAM-dependent methyltransferase</fullName>
    </submittedName>
</protein>
<keyword evidence="5" id="KW-0949">S-adenosyl-L-methionine</keyword>
<sequence length="320" mass="34689">MSRSRLSTALTEGLLSLPEGDIKIMRPDVDYDVAELPRERVFIDTGFKPAAEAWETAGYKLGDGAAAATIVVVPRAKGLARAMVAEASKSGLVIVDGQKTDGIDSIYKECRKRLGDLPTVTKAHGRMFWFDGTEVFDDWADTGAQQGEHGFWTTAGAFSDGAIDRGSALLAKALPEKLPSRMADFGAGWGYLSAEVLKSPNVQSLDLIEAEALSLNCAEMNITDARANFHWADATKWAASQPYQGIVMNPPFHTGREGDPNLGKAFIAAAARNLTPSGNLWMVANRHLPYEVTLREKFRNVEEIGGDGAFKLFLASKPIR</sequence>
<dbReference type="PANTHER" id="PTHR47816">
    <property type="entry name" value="RIBOSOMAL RNA SMALL SUBUNIT METHYLTRANSFERASE C"/>
    <property type="match status" value="1"/>
</dbReference>
<evidence type="ECO:0000259" key="6">
    <source>
        <dbReference type="Pfam" id="PF05175"/>
    </source>
</evidence>
<keyword evidence="4" id="KW-0808">Transferase</keyword>
<dbReference type="Gene3D" id="3.40.50.150">
    <property type="entry name" value="Vaccinia Virus protein VP39"/>
    <property type="match status" value="1"/>
</dbReference>
<dbReference type="InterPro" id="IPR029063">
    <property type="entry name" value="SAM-dependent_MTases_sf"/>
</dbReference>
<comment type="caution">
    <text evidence="7">The sequence shown here is derived from an EMBL/GenBank/DDBJ whole genome shotgun (WGS) entry which is preliminary data.</text>
</comment>
<dbReference type="RefSeq" id="WP_167639007.1">
    <property type="nucleotide sequence ID" value="NZ_JAATOP010000011.1"/>
</dbReference>